<dbReference type="Proteomes" id="UP000309215">
    <property type="component" value="Unassembled WGS sequence"/>
</dbReference>
<organism evidence="1 2">
    <name type="scientific">Polyangium fumosum</name>
    <dbReference type="NCBI Taxonomy" id="889272"/>
    <lineage>
        <taxon>Bacteria</taxon>
        <taxon>Pseudomonadati</taxon>
        <taxon>Myxococcota</taxon>
        <taxon>Polyangia</taxon>
        <taxon>Polyangiales</taxon>
        <taxon>Polyangiaceae</taxon>
        <taxon>Polyangium</taxon>
    </lineage>
</organism>
<evidence type="ECO:0008006" key="3">
    <source>
        <dbReference type="Google" id="ProtNLM"/>
    </source>
</evidence>
<evidence type="ECO:0000313" key="2">
    <source>
        <dbReference type="Proteomes" id="UP000309215"/>
    </source>
</evidence>
<evidence type="ECO:0000313" key="1">
    <source>
        <dbReference type="EMBL" id="TKD12756.1"/>
    </source>
</evidence>
<dbReference type="NCBIfam" id="TIGR04267">
    <property type="entry name" value="mod_HExxH"/>
    <property type="match status" value="1"/>
</dbReference>
<keyword evidence="2" id="KW-1185">Reference proteome</keyword>
<accession>A0A4U1JJ62</accession>
<reference evidence="1 2" key="1">
    <citation type="submission" date="2019-04" db="EMBL/GenBank/DDBJ databases">
        <authorList>
            <person name="Li Y."/>
            <person name="Wang J."/>
        </authorList>
    </citation>
    <scope>NUCLEOTIDE SEQUENCE [LARGE SCALE GENOMIC DNA]</scope>
    <source>
        <strain evidence="1 2">DSM 14668</strain>
    </source>
</reference>
<sequence length="388" mass="41678">MADISSHADIFASPVHGDAVGAVRSLAAGRLHATRRRVADVLTRAGKDEAARALVAFTPGRGSAWRPEMGLALLALRNDAPALAALQLAALHGGMGGSGVVEVDIDTPQWLYLDGWLEPIQGACRLTAGENKTTVHSDLGHATYVLSAEKNLVPAEAPGGPWRVFPSGGLAPRYVTVSGLRHSVEGFPWMAAPPPAPPATVAAPQERIDVIRAAWRLLLESAPLFAPWVASTAAGCLLLDRSGSHEAQSGSSYDHPGLIAIETPDDAAFCGELLVHECAHQHMLLYSMVAPFVQTGSDEVYYSPIKRAHRPIERVLSGAHAVGNMIVYYHALRRTTGLDAASQDRFNVHQRWFDEDYRPALDQSKTLTESGQRFWRGVCNAVDSAARQ</sequence>
<dbReference type="OrthoDB" id="9769264at2"/>
<dbReference type="AlphaFoldDB" id="A0A4U1JJ62"/>
<comment type="caution">
    <text evidence="1">The sequence shown here is derived from an EMBL/GenBank/DDBJ whole genome shotgun (WGS) entry which is preliminary data.</text>
</comment>
<dbReference type="RefSeq" id="WP_136927394.1">
    <property type="nucleotide sequence ID" value="NZ_SSMQ01000002.1"/>
</dbReference>
<dbReference type="EMBL" id="SSMQ01000002">
    <property type="protein sequence ID" value="TKD12756.1"/>
    <property type="molecule type" value="Genomic_DNA"/>
</dbReference>
<dbReference type="InterPro" id="IPR026337">
    <property type="entry name" value="AKG_HExxH"/>
</dbReference>
<protein>
    <recommendedName>
        <fullName evidence="3">HEXXH motif domain-containing protein</fullName>
    </recommendedName>
</protein>
<proteinExistence type="predicted"/>
<gene>
    <name evidence="1" type="ORF">E8A74_03135</name>
</gene>
<name>A0A4U1JJ62_9BACT</name>